<evidence type="ECO:0000256" key="8">
    <source>
        <dbReference type="ARBA" id="ARBA00022842"/>
    </source>
</evidence>
<dbReference type="InterPro" id="IPR013839">
    <property type="entry name" value="DNAligase_adenylation"/>
</dbReference>
<dbReference type="PROSITE" id="PS01055">
    <property type="entry name" value="DNA_LIGASE_N1"/>
    <property type="match status" value="1"/>
</dbReference>
<dbReference type="PIRSF" id="PIRSF001604">
    <property type="entry name" value="LigA"/>
    <property type="match status" value="1"/>
</dbReference>
<dbReference type="Gene3D" id="2.40.50.140">
    <property type="entry name" value="Nucleic acid-binding proteins"/>
    <property type="match status" value="1"/>
</dbReference>
<reference evidence="14" key="1">
    <citation type="submission" date="2020-05" db="EMBL/GenBank/DDBJ databases">
        <authorList>
            <person name="Chiriac C."/>
            <person name="Salcher M."/>
            <person name="Ghai R."/>
            <person name="Kavagutti S V."/>
        </authorList>
    </citation>
    <scope>NUCLEOTIDE SEQUENCE</scope>
</reference>
<dbReference type="EC" id="6.5.1.2" evidence="2"/>
<keyword evidence="6" id="KW-0227">DNA damage</keyword>
<evidence type="ECO:0000256" key="1">
    <source>
        <dbReference type="ARBA" id="ARBA00001946"/>
    </source>
</evidence>
<accession>A0A6J6TPQ1</accession>
<feature type="domain" description="BRCT" evidence="13">
    <location>
        <begin position="621"/>
        <end position="705"/>
    </location>
</feature>
<organism evidence="14">
    <name type="scientific">freshwater metagenome</name>
    <dbReference type="NCBI Taxonomy" id="449393"/>
    <lineage>
        <taxon>unclassified sequences</taxon>
        <taxon>metagenomes</taxon>
        <taxon>ecological metagenomes</taxon>
    </lineage>
</organism>
<dbReference type="SMART" id="SM00292">
    <property type="entry name" value="BRCT"/>
    <property type="match status" value="1"/>
</dbReference>
<dbReference type="InterPro" id="IPR001357">
    <property type="entry name" value="BRCT_dom"/>
</dbReference>
<dbReference type="InterPro" id="IPR010994">
    <property type="entry name" value="RuvA_2-like"/>
</dbReference>
<keyword evidence="7" id="KW-0862">Zinc</keyword>
<keyword evidence="8" id="KW-0460">Magnesium</keyword>
<dbReference type="InterPro" id="IPR004150">
    <property type="entry name" value="NAD_DNA_ligase_OB"/>
</dbReference>
<evidence type="ECO:0000256" key="4">
    <source>
        <dbReference type="ARBA" id="ARBA00022705"/>
    </source>
</evidence>
<keyword evidence="10" id="KW-0234">DNA repair</keyword>
<dbReference type="SUPFAM" id="SSF47781">
    <property type="entry name" value="RuvA domain 2-like"/>
    <property type="match status" value="1"/>
</dbReference>
<dbReference type="EMBL" id="CAEZYR010000061">
    <property type="protein sequence ID" value="CAB4749462.1"/>
    <property type="molecule type" value="Genomic_DNA"/>
</dbReference>
<evidence type="ECO:0000256" key="12">
    <source>
        <dbReference type="SAM" id="MobiDB-lite"/>
    </source>
</evidence>
<dbReference type="HAMAP" id="MF_01588">
    <property type="entry name" value="DNA_ligase_A"/>
    <property type="match status" value="1"/>
</dbReference>
<dbReference type="PANTHER" id="PTHR23389:SF9">
    <property type="entry name" value="DNA LIGASE"/>
    <property type="match status" value="1"/>
</dbReference>
<gene>
    <name evidence="14" type="ORF">UFOPK2754_01718</name>
</gene>
<dbReference type="InterPro" id="IPR018239">
    <property type="entry name" value="DNA_ligase_AS"/>
</dbReference>
<evidence type="ECO:0000256" key="6">
    <source>
        <dbReference type="ARBA" id="ARBA00022763"/>
    </source>
</evidence>
<dbReference type="NCBIfam" id="NF005932">
    <property type="entry name" value="PRK07956.1"/>
    <property type="match status" value="1"/>
</dbReference>
<dbReference type="InterPro" id="IPR012340">
    <property type="entry name" value="NA-bd_OB-fold"/>
</dbReference>
<dbReference type="InterPro" id="IPR041663">
    <property type="entry name" value="DisA/LigA_HHH"/>
</dbReference>
<dbReference type="Gene3D" id="1.10.150.20">
    <property type="entry name" value="5' to 3' exonuclease, C-terminal subdomain"/>
    <property type="match status" value="2"/>
</dbReference>
<dbReference type="AlphaFoldDB" id="A0A6J6TPQ1"/>
<comment type="catalytic activity">
    <reaction evidence="11">
        <text>NAD(+) + (deoxyribonucleotide)n-3'-hydroxyl + 5'-phospho-(deoxyribonucleotide)m = (deoxyribonucleotide)n+m + AMP + beta-nicotinamide D-nucleotide.</text>
        <dbReference type="EC" id="6.5.1.2"/>
    </reaction>
</comment>
<evidence type="ECO:0000256" key="10">
    <source>
        <dbReference type="ARBA" id="ARBA00023204"/>
    </source>
</evidence>
<dbReference type="Gene3D" id="3.40.50.10190">
    <property type="entry name" value="BRCT domain"/>
    <property type="match status" value="1"/>
</dbReference>
<evidence type="ECO:0000313" key="14">
    <source>
        <dbReference type="EMBL" id="CAB4749462.1"/>
    </source>
</evidence>
<dbReference type="GO" id="GO:0005829">
    <property type="term" value="C:cytosol"/>
    <property type="evidence" value="ECO:0007669"/>
    <property type="project" value="TreeGrafter"/>
</dbReference>
<dbReference type="Gene3D" id="3.30.470.30">
    <property type="entry name" value="DNA ligase/mRNA capping enzyme"/>
    <property type="match status" value="1"/>
</dbReference>
<dbReference type="InterPro" id="IPR001679">
    <property type="entry name" value="DNA_ligase"/>
</dbReference>
<evidence type="ECO:0000256" key="9">
    <source>
        <dbReference type="ARBA" id="ARBA00023027"/>
    </source>
</evidence>
<dbReference type="CDD" id="cd00114">
    <property type="entry name" value="LIGANc"/>
    <property type="match status" value="1"/>
</dbReference>
<proteinExistence type="inferred from homology"/>
<dbReference type="Gene3D" id="6.20.10.30">
    <property type="match status" value="1"/>
</dbReference>
<dbReference type="FunFam" id="3.30.470.30:FF:000001">
    <property type="entry name" value="DNA ligase"/>
    <property type="match status" value="1"/>
</dbReference>
<evidence type="ECO:0000256" key="3">
    <source>
        <dbReference type="ARBA" id="ARBA00022598"/>
    </source>
</evidence>
<dbReference type="Pfam" id="PF12826">
    <property type="entry name" value="HHH_2"/>
    <property type="match status" value="1"/>
</dbReference>
<dbReference type="PANTHER" id="PTHR23389">
    <property type="entry name" value="CHROMOSOME TRANSMISSION FIDELITY FACTOR 18"/>
    <property type="match status" value="1"/>
</dbReference>
<keyword evidence="5" id="KW-0479">Metal-binding</keyword>
<protein>
    <recommendedName>
        <fullName evidence="2">DNA ligase (NAD(+))</fullName>
        <ecNumber evidence="2">6.5.1.2</ecNumber>
    </recommendedName>
</protein>
<dbReference type="Gene3D" id="1.10.287.610">
    <property type="entry name" value="Helix hairpin bin"/>
    <property type="match status" value="1"/>
</dbReference>
<dbReference type="PROSITE" id="PS50172">
    <property type="entry name" value="BRCT"/>
    <property type="match status" value="1"/>
</dbReference>
<comment type="cofactor">
    <cofactor evidence="1">
        <name>Mg(2+)</name>
        <dbReference type="ChEBI" id="CHEBI:18420"/>
    </cofactor>
</comment>
<dbReference type="GO" id="GO:0006260">
    <property type="term" value="P:DNA replication"/>
    <property type="evidence" value="ECO:0007669"/>
    <property type="project" value="UniProtKB-KW"/>
</dbReference>
<dbReference type="SUPFAM" id="SSF50249">
    <property type="entry name" value="Nucleic acid-binding proteins"/>
    <property type="match status" value="1"/>
</dbReference>
<dbReference type="Pfam" id="PF01653">
    <property type="entry name" value="DNA_ligase_aden"/>
    <property type="match status" value="1"/>
</dbReference>
<dbReference type="GO" id="GO:0003911">
    <property type="term" value="F:DNA ligase (NAD+) activity"/>
    <property type="evidence" value="ECO:0007669"/>
    <property type="project" value="UniProtKB-EC"/>
</dbReference>
<evidence type="ECO:0000256" key="5">
    <source>
        <dbReference type="ARBA" id="ARBA00022723"/>
    </source>
</evidence>
<name>A0A6J6TPQ1_9ZZZZ</name>
<dbReference type="SUPFAM" id="SSF56091">
    <property type="entry name" value="DNA ligase/mRNA capping enzyme, catalytic domain"/>
    <property type="match status" value="1"/>
</dbReference>
<dbReference type="SUPFAM" id="SSF52113">
    <property type="entry name" value="BRCT domain"/>
    <property type="match status" value="1"/>
</dbReference>
<dbReference type="Pfam" id="PF03120">
    <property type="entry name" value="OB_DNA_ligase"/>
    <property type="match status" value="1"/>
</dbReference>
<keyword evidence="3" id="KW-0436">Ligase</keyword>
<keyword evidence="4" id="KW-0235">DNA replication</keyword>
<feature type="region of interest" description="Disordered" evidence="12">
    <location>
        <begin position="648"/>
        <end position="667"/>
    </location>
</feature>
<sequence>MSSEGSHTCSGLSYPAGTIGLVPTLPPSEPAPPEDIARLAELRGLLTAANRAYYENDAPTVPDATYDAWVREAESLEARYPLLDDPESPTKRVSGTPVAAFSPVAHVIPMMSLDNAFDFRELDAWAERAVRGLGGVAVPAFACELKFDGLAMSIRYERGRLVRAATRGDGRVGEDVTANVRTIASVPHTLPAGAPAVLEVRGEVFMPVAVFADLNAAQEAAGKPRYANPRNTAAGSLRQKNPAVTASRELAFFAYGLGEVAGAPEITAHSGALEVLRSLGLPVNDELRVVDDLEAVKAYITHRVEHRHDLAYEIDGVVIKIDDLAQQRVLGSTSRAPKWAIAYKFPPEEKTTRLRAIHVSIGGKGKATPFAELEPVFVGGSTVGMATLHNEDQVRLKDVRPGDLVIVRKAGDVIPEVLGPVLAERPADSRPWVFPAFCSCPLQSPLVREGSDAAHYCPHAECPFQLAGWIEHFAGRSAMDIEGFGEQRVRIFCELGLLRDIGDVYAIDWDRVRALEGFGDTSIRNLQSAIDGSKSRSLGRLLIGLNIRHLGDAGAEWLATGFGHLDRLIAANEDQLGSVPGIGPVIAKSVAAYFCDERHLAIIDKLRAAGVNFVGPEPVEPSSHILSGKSVVVTGTLVGFTREEAESAIKSRGGKSPGSVSKSTTAVVVGDSPGASKLTKAESLGVPVLDEAAFVHLLDTGELPG</sequence>
<evidence type="ECO:0000256" key="11">
    <source>
        <dbReference type="ARBA" id="ARBA00034005"/>
    </source>
</evidence>
<evidence type="ECO:0000256" key="2">
    <source>
        <dbReference type="ARBA" id="ARBA00012722"/>
    </source>
</evidence>
<dbReference type="SMART" id="SM00532">
    <property type="entry name" value="LIGANc"/>
    <property type="match status" value="1"/>
</dbReference>
<evidence type="ECO:0000259" key="13">
    <source>
        <dbReference type="PROSITE" id="PS50172"/>
    </source>
</evidence>
<dbReference type="InterPro" id="IPR036420">
    <property type="entry name" value="BRCT_dom_sf"/>
</dbReference>
<keyword evidence="9" id="KW-0520">NAD</keyword>
<dbReference type="InterPro" id="IPR013840">
    <property type="entry name" value="DNAligase_N"/>
</dbReference>
<dbReference type="NCBIfam" id="TIGR00575">
    <property type="entry name" value="dnlj"/>
    <property type="match status" value="1"/>
</dbReference>
<dbReference type="GO" id="GO:0006281">
    <property type="term" value="P:DNA repair"/>
    <property type="evidence" value="ECO:0007669"/>
    <property type="project" value="UniProtKB-KW"/>
</dbReference>
<dbReference type="Pfam" id="PF00533">
    <property type="entry name" value="BRCT"/>
    <property type="match status" value="1"/>
</dbReference>
<evidence type="ECO:0000256" key="7">
    <source>
        <dbReference type="ARBA" id="ARBA00022833"/>
    </source>
</evidence>
<dbReference type="GO" id="GO:0046872">
    <property type="term" value="F:metal ion binding"/>
    <property type="evidence" value="ECO:0007669"/>
    <property type="project" value="UniProtKB-KW"/>
</dbReference>